<dbReference type="SUPFAM" id="SSF48576">
    <property type="entry name" value="Terpenoid synthases"/>
    <property type="match status" value="2"/>
</dbReference>
<dbReference type="HOGENOM" id="CLU_459219_0_0_5"/>
<dbReference type="InterPro" id="IPR002060">
    <property type="entry name" value="Squ/phyt_synthse"/>
</dbReference>
<gene>
    <name evidence="2" type="primary">crtB</name>
    <name evidence="2" type="ordered locus">TMO_1552</name>
</gene>
<dbReference type="RefSeq" id="WP_014745069.1">
    <property type="nucleotide sequence ID" value="NC_017956.1"/>
</dbReference>
<dbReference type="Proteomes" id="UP000005258">
    <property type="component" value="Chromosome"/>
</dbReference>
<evidence type="ECO:0000256" key="1">
    <source>
        <dbReference type="ARBA" id="ARBA00022679"/>
    </source>
</evidence>
<name>I3TKV3_TISMK</name>
<proteinExistence type="predicted"/>
<dbReference type="PANTHER" id="PTHR31480">
    <property type="entry name" value="BIFUNCTIONAL LYCOPENE CYCLASE/PHYTOENE SYNTHASE"/>
    <property type="match status" value="1"/>
</dbReference>
<dbReference type="PATRIC" id="fig|1110502.3.peg.1599"/>
<dbReference type="SFLD" id="SFLDG01212">
    <property type="entry name" value="Phytoene_synthase_like"/>
    <property type="match status" value="1"/>
</dbReference>
<keyword evidence="1" id="KW-0808">Transferase</keyword>
<dbReference type="SFLD" id="SFLDG01018">
    <property type="entry name" value="Squalene/Phytoene_Synthase_Lik"/>
    <property type="match status" value="1"/>
</dbReference>
<protein>
    <submittedName>
        <fullName evidence="2">Fusion protein of y4aC and y4aD</fullName>
    </submittedName>
</protein>
<dbReference type="STRING" id="1110502.TMO_1552"/>
<accession>I3TKV3</accession>
<dbReference type="InterPro" id="IPR019845">
    <property type="entry name" value="Squalene/phytoene_synthase_CS"/>
</dbReference>
<dbReference type="Gene3D" id="1.10.600.10">
    <property type="entry name" value="Farnesyl Diphosphate Synthase"/>
    <property type="match status" value="2"/>
</dbReference>
<dbReference type="PROSITE" id="PS01045">
    <property type="entry name" value="SQUALEN_PHYTOEN_SYN_2"/>
    <property type="match status" value="1"/>
</dbReference>
<dbReference type="InterPro" id="IPR008949">
    <property type="entry name" value="Isoprenoid_synthase_dom_sf"/>
</dbReference>
<dbReference type="GO" id="GO:0004311">
    <property type="term" value="F:geranylgeranyl diphosphate synthase activity"/>
    <property type="evidence" value="ECO:0007669"/>
    <property type="project" value="InterPro"/>
</dbReference>
<keyword evidence="3" id="KW-1185">Reference proteome</keyword>
<sequence>MTADADPRPSAVATRLTVASAAPDRVILPVRALAAGREDFPVLGMAAPPGPGRAAVQAFYRAARRLDDIADDRNLSKADRHAAIAAFMDGLEGDGQPRLTAMPAAAHDLWRLAAEAAAAFARAGIDITPLRDLAEASRRDVDGFVPADWAALDGHCRLSAAPVARVVMAVSGDQDPARRQAGDDLAVALQLLNHIRDLGADYRAAGRVWLPGSWLTDAGLGAAVLGAPAAPPRLLAAIGRMLEAVDDLLDRARPLLTTPVRRLRIQAALTLGIARRHRRRFTGTDPLARRIRPRRRDWAGALADAGLAALRVPEPESQTAGSSFGMAIRLMPSDGRPAMQALYAVSRLVDDIADGHAPAARRRQLLDAIDADLLALGADHAPTGPDAALLDDAVRHHHLPVDALRQIVAGCLSDCSDHPGGAPAWADLLRYADRVAGAVGEAALVAFGVPQAAGRAYARHLGRALQLTNILRDIDEDAIHGRIYLPAEALMAAGADPRAAPVVIAEGPARLPAARALGRAARDAFAAADAALPDDPHLRRRLRPAMAMADAYRGLLAVLEARRFTALPPDLRRQLKRRAVRAALRHAVLARIGG</sequence>
<reference evidence="2 3" key="1">
    <citation type="journal article" date="2012" name="J. Am. Chem. Soc.">
        <title>Bacterial biosynthesis and maturation of the didemnin anti-cancer agents.</title>
        <authorList>
            <person name="Xu Y."/>
            <person name="Kersten R.D."/>
            <person name="Nam S.J."/>
            <person name="Lu L."/>
            <person name="Al-Suwailem A.M."/>
            <person name="Zheng H."/>
            <person name="Fenical W."/>
            <person name="Dorrestein P.C."/>
            <person name="Moore B.S."/>
            <person name="Qian P.Y."/>
        </authorList>
    </citation>
    <scope>NUCLEOTIDE SEQUENCE [LARGE SCALE GENOMIC DNA]</scope>
    <source>
        <strain evidence="2 3">KA081020-065</strain>
    </source>
</reference>
<dbReference type="Pfam" id="PF00494">
    <property type="entry name" value="SQS_PSY"/>
    <property type="match status" value="2"/>
</dbReference>
<dbReference type="AlphaFoldDB" id="I3TKV3"/>
<dbReference type="GO" id="GO:0008299">
    <property type="term" value="P:isoprenoid biosynthetic process"/>
    <property type="evidence" value="ECO:0007669"/>
    <property type="project" value="UniProtKB-ARBA"/>
</dbReference>
<dbReference type="InterPro" id="IPR044843">
    <property type="entry name" value="Trans_IPPS_bact-type"/>
</dbReference>
<evidence type="ECO:0000313" key="2">
    <source>
        <dbReference type="EMBL" id="AFK53391.1"/>
    </source>
</evidence>
<dbReference type="EMBL" id="CP003236">
    <property type="protein sequence ID" value="AFK53391.1"/>
    <property type="molecule type" value="Genomic_DNA"/>
</dbReference>
<dbReference type="eggNOG" id="COG1562">
    <property type="taxonomic scope" value="Bacteria"/>
</dbReference>
<dbReference type="SFLD" id="SFLDS00005">
    <property type="entry name" value="Isoprenoid_Synthase_Type_I"/>
    <property type="match status" value="1"/>
</dbReference>
<evidence type="ECO:0000313" key="3">
    <source>
        <dbReference type="Proteomes" id="UP000005258"/>
    </source>
</evidence>
<dbReference type="KEGG" id="tmo:TMO_1552"/>
<organism evidence="2 3">
    <name type="scientific">Tistrella mobilis (strain KA081020-065)</name>
    <dbReference type="NCBI Taxonomy" id="1110502"/>
    <lineage>
        <taxon>Bacteria</taxon>
        <taxon>Pseudomonadati</taxon>
        <taxon>Pseudomonadota</taxon>
        <taxon>Alphaproteobacteria</taxon>
        <taxon>Geminicoccales</taxon>
        <taxon>Geminicoccaceae</taxon>
        <taxon>Tistrella</taxon>
    </lineage>
</organism>